<evidence type="ECO:0000259" key="2">
    <source>
        <dbReference type="Pfam" id="PF03795"/>
    </source>
</evidence>
<reference evidence="3 4" key="1">
    <citation type="submission" date="2023-06" db="EMBL/GenBank/DDBJ databases">
        <title>Pelomonas sp. APW6 16S ribosomal RNA gene genome sequencing and assembly.</title>
        <authorList>
            <person name="Woo H."/>
        </authorList>
    </citation>
    <scope>NUCLEOTIDE SEQUENCE [LARGE SCALE GENOMIC DNA]</scope>
    <source>
        <strain evidence="3 4">APW6</strain>
    </source>
</reference>
<gene>
    <name evidence="3" type="ORF">QRD43_08720</name>
</gene>
<feature type="domain" description="YCII-related" evidence="2">
    <location>
        <begin position="1"/>
        <end position="88"/>
    </location>
</feature>
<comment type="caution">
    <text evidence="3">The sequence shown here is derived from an EMBL/GenBank/DDBJ whole genome shotgun (WGS) entry which is preliminary data.</text>
</comment>
<dbReference type="Pfam" id="PF03795">
    <property type="entry name" value="YCII"/>
    <property type="match status" value="1"/>
</dbReference>
<dbReference type="RefSeq" id="WP_285982096.1">
    <property type="nucleotide sequence ID" value="NZ_JASVDS010000002.1"/>
</dbReference>
<sequence>MLFIVRFHDREEALPLRHEHMQAHLDWLAAHAAQVRIAGSLREDPVLPPVGALWIVEAPSREAVQALIATDPFSVAGLRARCEILHWSKAFPGQQAVI</sequence>
<comment type="similarity">
    <text evidence="1">Belongs to the YciI family.</text>
</comment>
<evidence type="ECO:0000313" key="4">
    <source>
        <dbReference type="Proteomes" id="UP001238603"/>
    </source>
</evidence>
<protein>
    <submittedName>
        <fullName evidence="3">YciI family protein</fullName>
    </submittedName>
</protein>
<dbReference type="InterPro" id="IPR011008">
    <property type="entry name" value="Dimeric_a/b-barrel"/>
</dbReference>
<proteinExistence type="inferred from homology"/>
<organism evidence="3 4">
    <name type="scientific">Roseateles subflavus</name>
    <dbReference type="NCBI Taxonomy" id="3053353"/>
    <lineage>
        <taxon>Bacteria</taxon>
        <taxon>Pseudomonadati</taxon>
        <taxon>Pseudomonadota</taxon>
        <taxon>Betaproteobacteria</taxon>
        <taxon>Burkholderiales</taxon>
        <taxon>Sphaerotilaceae</taxon>
        <taxon>Roseateles</taxon>
    </lineage>
</organism>
<dbReference type="SUPFAM" id="SSF54909">
    <property type="entry name" value="Dimeric alpha+beta barrel"/>
    <property type="match status" value="1"/>
</dbReference>
<dbReference type="InterPro" id="IPR005545">
    <property type="entry name" value="YCII"/>
</dbReference>
<dbReference type="Gene3D" id="3.30.70.1060">
    <property type="entry name" value="Dimeric alpha+beta barrel"/>
    <property type="match status" value="1"/>
</dbReference>
<dbReference type="EMBL" id="JASVDS010000002">
    <property type="protein sequence ID" value="MDL5031992.1"/>
    <property type="molecule type" value="Genomic_DNA"/>
</dbReference>
<name>A0ABT7LI74_9BURK</name>
<accession>A0ABT7LI74</accession>
<keyword evidence="4" id="KW-1185">Reference proteome</keyword>
<dbReference type="Proteomes" id="UP001238603">
    <property type="component" value="Unassembled WGS sequence"/>
</dbReference>
<evidence type="ECO:0000313" key="3">
    <source>
        <dbReference type="EMBL" id="MDL5031992.1"/>
    </source>
</evidence>
<evidence type="ECO:0000256" key="1">
    <source>
        <dbReference type="ARBA" id="ARBA00007689"/>
    </source>
</evidence>